<sequence length="438" mass="49530">MLSVDGASNKKGSGVGVILEGLNDIIIEQFLHFEFRASKNQVEYKALLVRMILAEELGAQILVTKSDSQLVTGQDKAQSQAASFERFTLIHIPREKNERTNLLSKLASTQKSEFNRSVIQEALNQPTIETRELSCATNTTSWVDLIISYLQNDEVPTEHKEARKLRREASKYTLIAKQLYKHGFSYPLLKCLNDKEARYVIKEVHEGYGIKQSFTSVEHPQMNDKAELANKVILRGLRRLTIKTDAVIPVERKELSPKTLFFQSALNEEAIRENMDLLQEDREVAKVRASQRNDAKIYPKELKKHDLVLAFLLKSKVKLKKQLKRLLRDSRSVTAYGTIKKTRESDSSPTYFLRQLPNIRPLPTEGLHNQGLEVAGITPVVDVEVDTRDRWSQLTTTTASGSCSVLSKMASVPASPDNLLLKTGRDSQTLVLRSLELE</sequence>
<dbReference type="InterPro" id="IPR012337">
    <property type="entry name" value="RNaseH-like_sf"/>
</dbReference>
<organism evidence="1 2">
    <name type="scientific">Mucuna pruriens</name>
    <name type="common">Velvet bean</name>
    <name type="synonym">Dolichos pruriens</name>
    <dbReference type="NCBI Taxonomy" id="157652"/>
    <lineage>
        <taxon>Eukaryota</taxon>
        <taxon>Viridiplantae</taxon>
        <taxon>Streptophyta</taxon>
        <taxon>Embryophyta</taxon>
        <taxon>Tracheophyta</taxon>
        <taxon>Spermatophyta</taxon>
        <taxon>Magnoliopsida</taxon>
        <taxon>eudicotyledons</taxon>
        <taxon>Gunneridae</taxon>
        <taxon>Pentapetalae</taxon>
        <taxon>rosids</taxon>
        <taxon>fabids</taxon>
        <taxon>Fabales</taxon>
        <taxon>Fabaceae</taxon>
        <taxon>Papilionoideae</taxon>
        <taxon>50 kb inversion clade</taxon>
        <taxon>NPAAA clade</taxon>
        <taxon>indigoferoid/millettioid clade</taxon>
        <taxon>Phaseoleae</taxon>
        <taxon>Mucuna</taxon>
    </lineage>
</organism>
<dbReference type="Gene3D" id="3.30.420.10">
    <property type="entry name" value="Ribonuclease H-like superfamily/Ribonuclease H"/>
    <property type="match status" value="2"/>
</dbReference>
<protein>
    <recommendedName>
        <fullName evidence="3">RNase H type-1 domain-containing protein</fullName>
    </recommendedName>
</protein>
<dbReference type="AlphaFoldDB" id="A0A371H177"/>
<dbReference type="EMBL" id="QJKJ01003856">
    <property type="protein sequence ID" value="RDX96557.1"/>
    <property type="molecule type" value="Genomic_DNA"/>
</dbReference>
<evidence type="ECO:0000313" key="1">
    <source>
        <dbReference type="EMBL" id="RDX96557.1"/>
    </source>
</evidence>
<comment type="caution">
    <text evidence="1">The sequence shown here is derived from an EMBL/GenBank/DDBJ whole genome shotgun (WGS) entry which is preliminary data.</text>
</comment>
<gene>
    <name evidence="1" type="ORF">CR513_20774</name>
</gene>
<proteinExistence type="predicted"/>
<dbReference type="SUPFAM" id="SSF53098">
    <property type="entry name" value="Ribonuclease H-like"/>
    <property type="match status" value="2"/>
</dbReference>
<evidence type="ECO:0000313" key="2">
    <source>
        <dbReference type="Proteomes" id="UP000257109"/>
    </source>
</evidence>
<dbReference type="GO" id="GO:0003676">
    <property type="term" value="F:nucleic acid binding"/>
    <property type="evidence" value="ECO:0007669"/>
    <property type="project" value="InterPro"/>
</dbReference>
<dbReference type="PANTHER" id="PTHR48475">
    <property type="entry name" value="RIBONUCLEASE H"/>
    <property type="match status" value="1"/>
</dbReference>
<accession>A0A371H177</accession>
<dbReference type="PANTHER" id="PTHR48475:SF2">
    <property type="entry name" value="RIBONUCLEASE H"/>
    <property type="match status" value="1"/>
</dbReference>
<keyword evidence="2" id="KW-1185">Reference proteome</keyword>
<dbReference type="Proteomes" id="UP000257109">
    <property type="component" value="Unassembled WGS sequence"/>
</dbReference>
<dbReference type="InterPro" id="IPR036397">
    <property type="entry name" value="RNaseH_sf"/>
</dbReference>
<reference evidence="1" key="1">
    <citation type="submission" date="2018-05" db="EMBL/GenBank/DDBJ databases">
        <title>Draft genome of Mucuna pruriens seed.</title>
        <authorList>
            <person name="Nnadi N.E."/>
            <person name="Vos R."/>
            <person name="Hasami M.H."/>
            <person name="Devisetty U.K."/>
            <person name="Aguiy J.C."/>
        </authorList>
    </citation>
    <scope>NUCLEOTIDE SEQUENCE [LARGE SCALE GENOMIC DNA]</scope>
    <source>
        <strain evidence="1">JCA_2017</strain>
    </source>
</reference>
<name>A0A371H177_MUCPR</name>
<evidence type="ECO:0008006" key="3">
    <source>
        <dbReference type="Google" id="ProtNLM"/>
    </source>
</evidence>
<feature type="non-terminal residue" evidence="1">
    <location>
        <position position="1"/>
    </location>
</feature>
<dbReference type="OrthoDB" id="2010791at2759"/>